<dbReference type="PANTHER" id="PTHR45866:SF4">
    <property type="entry name" value="DNA TOPOISOMERASE 4 SUBUNIT B"/>
    <property type="match status" value="1"/>
</dbReference>
<dbReference type="CDD" id="cd00822">
    <property type="entry name" value="TopoII_Trans_DNA_gyrase"/>
    <property type="match status" value="1"/>
</dbReference>
<dbReference type="HAMAP" id="MF_00938">
    <property type="entry name" value="ParE_type1"/>
    <property type="match status" value="1"/>
</dbReference>
<dbReference type="EC" id="5.6.2.2" evidence="10"/>
<organism evidence="13 14">
    <name type="scientific">Methylobacterium platani JCM 14648</name>
    <dbReference type="NCBI Taxonomy" id="1295136"/>
    <lineage>
        <taxon>Bacteria</taxon>
        <taxon>Pseudomonadati</taxon>
        <taxon>Pseudomonadota</taxon>
        <taxon>Alphaproteobacteria</taxon>
        <taxon>Hyphomicrobiales</taxon>
        <taxon>Methylobacteriaceae</taxon>
        <taxon>Methylobacterium</taxon>
    </lineage>
</organism>
<dbReference type="InterPro" id="IPR013759">
    <property type="entry name" value="Topo_IIA_B_C"/>
</dbReference>
<name>A0ABR5GYJ1_9HYPH</name>
<dbReference type="PRINTS" id="PR00418">
    <property type="entry name" value="TPI2FAMILY"/>
</dbReference>
<dbReference type="SUPFAM" id="SSF54211">
    <property type="entry name" value="Ribosomal protein S5 domain 2-like"/>
    <property type="match status" value="1"/>
</dbReference>
<comment type="function">
    <text evidence="10">Topoisomerase IV is essential for chromosome segregation. It relaxes supercoiled DNA. Performs the decatenation events required during the replication of a circular DNA molecule.</text>
</comment>
<feature type="region of interest" description="Disordered" evidence="11">
    <location>
        <begin position="1"/>
        <end position="79"/>
    </location>
</feature>
<feature type="binding site" evidence="10">
    <location>
        <position position="124"/>
    </location>
    <ligand>
        <name>ATP</name>
        <dbReference type="ChEBI" id="CHEBI:30616"/>
    </ligand>
</feature>
<dbReference type="SMART" id="SM00387">
    <property type="entry name" value="HATPase_c"/>
    <property type="match status" value="1"/>
</dbReference>
<dbReference type="CDD" id="cd16928">
    <property type="entry name" value="HATPase_GyrB-like"/>
    <property type="match status" value="1"/>
</dbReference>
<dbReference type="Gene3D" id="3.30.230.10">
    <property type="match status" value="1"/>
</dbReference>
<comment type="caution">
    <text evidence="13">The sequence shown here is derived from an EMBL/GenBank/DDBJ whole genome shotgun (WGS) entry which is preliminary data.</text>
</comment>
<keyword evidence="4 10" id="KW-0547">Nucleotide-binding</keyword>
<dbReference type="Gene3D" id="3.30.565.10">
    <property type="entry name" value="Histidine kinase-like ATPase, C-terminal domain"/>
    <property type="match status" value="1"/>
</dbReference>
<evidence type="ECO:0000256" key="4">
    <source>
        <dbReference type="ARBA" id="ARBA00022741"/>
    </source>
</evidence>
<sequence>MTSNAARALPPSRGRRVSEAARDLFGPGGKPPAGKDNAGKNPAVKDPAGRDPAGKPLDPLKADALRRSKPVAVPPPADAAEAGYDASAIEVLEGLEPVRRRPGMYIGGTDEKALHHLFAEVIDNSMDEAVAGHASFIEVELEESGCLVVTDNGRGIPVDPHPKFPGKSALEVIMTTLHAGGKFDSKVYETSGGLHGVGISVVNALSDVLEVEVARNQTLYRQTFSRGHAQGPIETIGRVQNRRGTRVRFHPDAQIFGEHRFDPRRLFKMARSKAYLFGGVEIRWRCAPALLEGVENVPAEAVHRFPAGLKDYLGREIDGKELVADNVFAGKVTKPGSHGSLEWAVAWLANDDGFSSSYCNTIPTPEGGTHESGMRVALLRALRDHAERVGQVKRVQSVTADDVMATCAAMLSVFIREPEFQGQTKDKLATLEASRIVEAAIRDAFDHWLAASPAQANKLLDWVIDRAEERLRRRQEKEVARKSATRKLRLPGKLADCSKAGAAGSEIFIVEGDSAGGSAKQARDRATQAILPLRGKILNVASASRDKLGANQLLSDLILALGCGIGKQYRHDDLRYEKVIIMTDADVDGAHIASLLITFFYRQMPELIEQGHLYLAVPPLYRLTQGAKSAYARDDRHKEQLLKTTFKSGKVEIGRFKGLGEMMPGQLKETTMDPRKRTLLRVEVVEEARDATGDTVERLMGNKPEARFAFISERAVFADEIELDI</sequence>
<evidence type="ECO:0000259" key="12">
    <source>
        <dbReference type="PROSITE" id="PS50880"/>
    </source>
</evidence>
<feature type="binding site" evidence="10">
    <location>
        <begin position="193"/>
        <end position="199"/>
    </location>
    <ligand>
        <name>ATP</name>
        <dbReference type="ChEBI" id="CHEBI:30616"/>
    </ligand>
</feature>
<keyword evidence="3" id="KW-0479">Metal-binding</keyword>
<comment type="catalytic activity">
    <reaction evidence="1 10">
        <text>ATP-dependent breakage, passage and rejoining of double-stranded DNA.</text>
        <dbReference type="EC" id="5.6.2.2"/>
    </reaction>
</comment>
<comment type="cofactor">
    <cofactor evidence="2">
        <name>Mg(2+)</name>
        <dbReference type="ChEBI" id="CHEBI:18420"/>
    </cofactor>
</comment>
<dbReference type="InterPro" id="IPR000565">
    <property type="entry name" value="Topo_IIA_B"/>
</dbReference>
<keyword evidence="7 10" id="KW-0799">Topoisomerase</keyword>
<dbReference type="PROSITE" id="PS50880">
    <property type="entry name" value="TOPRIM"/>
    <property type="match status" value="1"/>
</dbReference>
<feature type="site" description="Interaction with DNA" evidence="10">
    <location>
        <position position="591"/>
    </location>
</feature>
<reference evidence="13 14" key="1">
    <citation type="submission" date="2015-01" db="EMBL/GenBank/DDBJ databases">
        <title>Genome sequencing of Methylobacterium platani JCM14648 type strain.</title>
        <authorList>
            <person name="Chaudhry V."/>
            <person name="Patil P.B."/>
        </authorList>
    </citation>
    <scope>NUCLEOTIDE SEQUENCE [LARGE SCALE GENOMIC DNA]</scope>
    <source>
        <strain evidence="13 14">JCM 14648</strain>
    </source>
</reference>
<dbReference type="InterPro" id="IPR013506">
    <property type="entry name" value="Topo_IIA_bsu_dom2"/>
</dbReference>
<keyword evidence="5 10" id="KW-0067">ATP-binding</keyword>
<keyword evidence="14" id="KW-1185">Reference proteome</keyword>
<feature type="site" description="Interaction with DNA" evidence="10">
    <location>
        <position position="707"/>
    </location>
</feature>
<dbReference type="InterPro" id="IPR036890">
    <property type="entry name" value="HATPase_C_sf"/>
</dbReference>
<dbReference type="PANTHER" id="PTHR45866">
    <property type="entry name" value="DNA GYRASE/TOPOISOMERASE SUBUNIT B"/>
    <property type="match status" value="1"/>
</dbReference>
<feature type="binding site" evidence="10">
    <location>
        <position position="84"/>
    </location>
    <ligand>
        <name>ATP</name>
        <dbReference type="ChEBI" id="CHEBI:30616"/>
    </ligand>
</feature>
<dbReference type="InterPro" id="IPR014721">
    <property type="entry name" value="Ribsml_uS5_D2-typ_fold_subgr"/>
</dbReference>
<proteinExistence type="inferred from homology"/>
<evidence type="ECO:0000256" key="7">
    <source>
        <dbReference type="ARBA" id="ARBA00023029"/>
    </source>
</evidence>
<dbReference type="InterPro" id="IPR005737">
    <property type="entry name" value="TopoIV_B_Gneg"/>
</dbReference>
<dbReference type="SUPFAM" id="SSF55874">
    <property type="entry name" value="ATPase domain of HSP90 chaperone/DNA topoisomerase II/histidine kinase"/>
    <property type="match status" value="1"/>
</dbReference>
<comment type="subunit">
    <text evidence="10">Heterotetramer composed of ParC and ParE.</text>
</comment>
<evidence type="ECO:0000256" key="8">
    <source>
        <dbReference type="ARBA" id="ARBA00023125"/>
    </source>
</evidence>
<dbReference type="Pfam" id="PF00986">
    <property type="entry name" value="DNA_gyraseB_C"/>
    <property type="match status" value="1"/>
</dbReference>
<dbReference type="Pfam" id="PF02518">
    <property type="entry name" value="HATPase_c"/>
    <property type="match status" value="1"/>
</dbReference>
<evidence type="ECO:0000256" key="5">
    <source>
        <dbReference type="ARBA" id="ARBA00022840"/>
    </source>
</evidence>
<evidence type="ECO:0000256" key="6">
    <source>
        <dbReference type="ARBA" id="ARBA00022842"/>
    </source>
</evidence>
<dbReference type="SUPFAM" id="SSF56719">
    <property type="entry name" value="Type II DNA topoisomerase"/>
    <property type="match status" value="1"/>
</dbReference>
<keyword evidence="8 10" id="KW-0238">DNA-binding</keyword>
<dbReference type="InterPro" id="IPR006171">
    <property type="entry name" value="TOPRIM_dom"/>
</dbReference>
<dbReference type="EMBL" id="JXOD01000153">
    <property type="protein sequence ID" value="KMO15443.1"/>
    <property type="molecule type" value="Genomic_DNA"/>
</dbReference>
<dbReference type="Pfam" id="PF01751">
    <property type="entry name" value="Toprim"/>
    <property type="match status" value="1"/>
</dbReference>
<feature type="binding site" evidence="10">
    <location>
        <position position="425"/>
    </location>
    <ligand>
        <name>ATP</name>
        <dbReference type="ChEBI" id="CHEBI:30616"/>
    </ligand>
</feature>
<keyword evidence="9 10" id="KW-0413">Isomerase</keyword>
<dbReference type="NCBIfam" id="TIGR01055">
    <property type="entry name" value="parE_Gneg"/>
    <property type="match status" value="1"/>
</dbReference>
<dbReference type="PROSITE" id="PS00177">
    <property type="entry name" value="TOPOISOMERASE_II"/>
    <property type="match status" value="1"/>
</dbReference>
<evidence type="ECO:0000256" key="2">
    <source>
        <dbReference type="ARBA" id="ARBA00001946"/>
    </source>
</evidence>
<keyword evidence="6" id="KW-0460">Magnesium</keyword>
<dbReference type="InterPro" id="IPR001241">
    <property type="entry name" value="Topo_IIA"/>
</dbReference>
<evidence type="ECO:0000256" key="3">
    <source>
        <dbReference type="ARBA" id="ARBA00022723"/>
    </source>
</evidence>
<dbReference type="InterPro" id="IPR018522">
    <property type="entry name" value="TopoIIA_CS"/>
</dbReference>
<dbReference type="InterPro" id="IPR013760">
    <property type="entry name" value="Topo_IIA-like_dom_sf"/>
</dbReference>
<feature type="site" description="Interaction with DNA" evidence="10">
    <location>
        <position position="539"/>
    </location>
</feature>
<dbReference type="InterPro" id="IPR002288">
    <property type="entry name" value="DNA_gyrase_B_C"/>
</dbReference>
<evidence type="ECO:0000256" key="1">
    <source>
        <dbReference type="ARBA" id="ARBA00000185"/>
    </source>
</evidence>
<dbReference type="InterPro" id="IPR003594">
    <property type="entry name" value="HATPase_dom"/>
</dbReference>
<dbReference type="InterPro" id="IPR020568">
    <property type="entry name" value="Ribosomal_Su5_D2-typ_SF"/>
</dbReference>
<accession>A0ABR5GYJ1</accession>
<gene>
    <name evidence="10" type="primary">parE</name>
    <name evidence="13" type="ORF">SQ03_17190</name>
</gene>
<feature type="compositionally biased region" description="Basic and acidic residues" evidence="11">
    <location>
        <begin position="47"/>
        <end position="66"/>
    </location>
</feature>
<comment type="similarity">
    <text evidence="10">Belongs to the type II topoisomerase family. ParE type 1 subfamily.</text>
</comment>
<dbReference type="PRINTS" id="PR01159">
    <property type="entry name" value="DNAGYRASEB"/>
</dbReference>
<evidence type="ECO:0000313" key="13">
    <source>
        <dbReference type="EMBL" id="KMO15443.1"/>
    </source>
</evidence>
<dbReference type="SMART" id="SM00433">
    <property type="entry name" value="TOP2c"/>
    <property type="match status" value="1"/>
</dbReference>
<evidence type="ECO:0000256" key="11">
    <source>
        <dbReference type="SAM" id="MobiDB-lite"/>
    </source>
</evidence>
<feature type="binding site" evidence="10">
    <location>
        <position position="151"/>
    </location>
    <ligand>
        <name>ATP</name>
        <dbReference type="ChEBI" id="CHEBI:30616"/>
    </ligand>
</feature>
<feature type="domain" description="Toprim" evidence="12">
    <location>
        <begin position="505"/>
        <end position="619"/>
    </location>
</feature>
<dbReference type="Pfam" id="PF00204">
    <property type="entry name" value="DNA_gyraseB"/>
    <property type="match status" value="1"/>
</dbReference>
<evidence type="ECO:0000313" key="14">
    <source>
        <dbReference type="Proteomes" id="UP000035947"/>
    </source>
</evidence>
<evidence type="ECO:0000256" key="9">
    <source>
        <dbReference type="ARBA" id="ARBA00023235"/>
    </source>
</evidence>
<dbReference type="Proteomes" id="UP000035947">
    <property type="component" value="Unassembled WGS sequence"/>
</dbReference>
<protein>
    <recommendedName>
        <fullName evidence="10">DNA topoisomerase 4 subunit B</fullName>
        <ecNumber evidence="10">5.6.2.2</ecNumber>
    </recommendedName>
    <alternativeName>
        <fullName evidence="10">Topoisomerase IV subunit B</fullName>
    </alternativeName>
</protein>
<dbReference type="Gene3D" id="3.40.50.670">
    <property type="match status" value="1"/>
</dbReference>
<evidence type="ECO:0000256" key="10">
    <source>
        <dbReference type="HAMAP-Rule" id="MF_00938"/>
    </source>
</evidence>